<dbReference type="STRING" id="205917.A0A4Y9YVK9"/>
<sequence>MFSKSFFVSLFVVALSSQAYAHAAIAPALGVKGTPARSDVQRPATGKECGNVNVAQTLDTSTPIVANGNSFTATITNFNGGKDGSREVTNLQVDASGAGKTFVKGTVTTNGDAAPATTGSQQIVGSLPAGTKCTGGKSGNLCLVSLTTAGGFGNCVVVQQGAAGATGAAAAGAAAAPAASASTAAKPATNKAAAKGAKKGGKKGGKKAGKNAAKNANKQTAARSWASRRNVRLA</sequence>
<comment type="caution">
    <text evidence="3">The sequence shown here is derived from an EMBL/GenBank/DDBJ whole genome shotgun (WGS) entry which is preliminary data.</text>
</comment>
<reference evidence="3 4" key="1">
    <citation type="submission" date="2019-02" db="EMBL/GenBank/DDBJ databases">
        <title>Genome sequencing of the rare red list fungi Dentipellis fragilis.</title>
        <authorList>
            <person name="Buettner E."/>
            <person name="Kellner H."/>
        </authorList>
    </citation>
    <scope>NUCLEOTIDE SEQUENCE [LARGE SCALE GENOMIC DNA]</scope>
    <source>
        <strain evidence="3 4">DSM 105465</strain>
    </source>
</reference>
<evidence type="ECO:0000313" key="4">
    <source>
        <dbReference type="Proteomes" id="UP000298327"/>
    </source>
</evidence>
<feature type="compositionally biased region" description="Low complexity" evidence="1">
    <location>
        <begin position="180"/>
        <end position="195"/>
    </location>
</feature>
<dbReference type="EMBL" id="SEOQ01000311">
    <property type="protein sequence ID" value="TFY65758.1"/>
    <property type="molecule type" value="Genomic_DNA"/>
</dbReference>
<name>A0A4Y9YVK9_9AGAM</name>
<feature type="chain" id="PRO_5021223132" evidence="2">
    <location>
        <begin position="22"/>
        <end position="234"/>
    </location>
</feature>
<feature type="signal peptide" evidence="2">
    <location>
        <begin position="1"/>
        <end position="21"/>
    </location>
</feature>
<feature type="compositionally biased region" description="Low complexity" evidence="1">
    <location>
        <begin position="210"/>
        <end position="222"/>
    </location>
</feature>
<feature type="compositionally biased region" description="Basic residues" evidence="1">
    <location>
        <begin position="196"/>
        <end position="209"/>
    </location>
</feature>
<organism evidence="3 4">
    <name type="scientific">Dentipellis fragilis</name>
    <dbReference type="NCBI Taxonomy" id="205917"/>
    <lineage>
        <taxon>Eukaryota</taxon>
        <taxon>Fungi</taxon>
        <taxon>Dikarya</taxon>
        <taxon>Basidiomycota</taxon>
        <taxon>Agaricomycotina</taxon>
        <taxon>Agaricomycetes</taxon>
        <taxon>Russulales</taxon>
        <taxon>Hericiaceae</taxon>
        <taxon>Dentipellis</taxon>
    </lineage>
</organism>
<keyword evidence="2" id="KW-0732">Signal</keyword>
<accession>A0A4Y9YVK9</accession>
<dbReference type="AlphaFoldDB" id="A0A4Y9YVK9"/>
<evidence type="ECO:0000313" key="3">
    <source>
        <dbReference type="EMBL" id="TFY65758.1"/>
    </source>
</evidence>
<evidence type="ECO:0000256" key="2">
    <source>
        <dbReference type="SAM" id="SignalP"/>
    </source>
</evidence>
<evidence type="ECO:0000256" key="1">
    <source>
        <dbReference type="SAM" id="MobiDB-lite"/>
    </source>
</evidence>
<proteinExistence type="predicted"/>
<dbReference type="Proteomes" id="UP000298327">
    <property type="component" value="Unassembled WGS sequence"/>
</dbReference>
<keyword evidence="4" id="KW-1185">Reference proteome</keyword>
<protein>
    <submittedName>
        <fullName evidence="3">Uncharacterized protein</fullName>
    </submittedName>
</protein>
<feature type="region of interest" description="Disordered" evidence="1">
    <location>
        <begin position="180"/>
        <end position="234"/>
    </location>
</feature>
<dbReference type="OrthoDB" id="3241054at2759"/>
<gene>
    <name evidence="3" type="ORF">EVG20_g5331</name>
</gene>